<protein>
    <recommendedName>
        <fullName evidence="2">DUF6533 domain-containing protein</fullName>
    </recommendedName>
</protein>
<proteinExistence type="predicted"/>
<feature type="transmembrane region" description="Helical" evidence="1">
    <location>
        <begin position="39"/>
        <end position="58"/>
    </location>
</feature>
<keyword evidence="1" id="KW-1133">Transmembrane helix</keyword>
<feature type="domain" description="DUF6533" evidence="2">
    <location>
        <begin position="47"/>
        <end position="93"/>
    </location>
</feature>
<feature type="transmembrane region" description="Helical" evidence="1">
    <location>
        <begin position="115"/>
        <end position="133"/>
    </location>
</feature>
<evidence type="ECO:0000313" key="4">
    <source>
        <dbReference type="Proteomes" id="UP000250043"/>
    </source>
</evidence>
<gene>
    <name evidence="3" type="ORF">OBBRIDRAFT_794523</name>
</gene>
<evidence type="ECO:0000256" key="1">
    <source>
        <dbReference type="SAM" id="Phobius"/>
    </source>
</evidence>
<reference evidence="3 4" key="1">
    <citation type="submission" date="2016-07" db="EMBL/GenBank/DDBJ databases">
        <title>Draft genome of the white-rot fungus Obba rivulosa 3A-2.</title>
        <authorList>
            <consortium name="DOE Joint Genome Institute"/>
            <person name="Miettinen O."/>
            <person name="Riley R."/>
            <person name="Acob R."/>
            <person name="Barry K."/>
            <person name="Cullen D."/>
            <person name="De Vries R."/>
            <person name="Hainaut M."/>
            <person name="Hatakka A."/>
            <person name="Henrissat B."/>
            <person name="Hilden K."/>
            <person name="Kuo R."/>
            <person name="Labutti K."/>
            <person name="Lipzen A."/>
            <person name="Makela M.R."/>
            <person name="Sandor L."/>
            <person name="Spatafora J.W."/>
            <person name="Grigoriev I.V."/>
            <person name="Hibbett D.S."/>
        </authorList>
    </citation>
    <scope>NUCLEOTIDE SEQUENCE [LARGE SCALE GENOMIC DNA]</scope>
    <source>
        <strain evidence="3 4">3A-2</strain>
    </source>
</reference>
<feature type="transmembrane region" description="Helical" evidence="1">
    <location>
        <begin position="195"/>
        <end position="214"/>
    </location>
</feature>
<evidence type="ECO:0000313" key="3">
    <source>
        <dbReference type="EMBL" id="OCH89167.1"/>
    </source>
</evidence>
<keyword evidence="1" id="KW-0812">Transmembrane</keyword>
<dbReference type="AlphaFoldDB" id="A0A8E2AYX1"/>
<evidence type="ECO:0000259" key="2">
    <source>
        <dbReference type="Pfam" id="PF20151"/>
    </source>
</evidence>
<keyword evidence="4" id="KW-1185">Reference proteome</keyword>
<feature type="transmembrane region" description="Helical" evidence="1">
    <location>
        <begin position="145"/>
        <end position="165"/>
    </location>
</feature>
<feature type="transmembrane region" description="Helical" evidence="1">
    <location>
        <begin position="235"/>
        <end position="254"/>
    </location>
</feature>
<dbReference type="InterPro" id="IPR045340">
    <property type="entry name" value="DUF6533"/>
</dbReference>
<name>A0A8E2AYX1_9APHY</name>
<dbReference type="Pfam" id="PF20151">
    <property type="entry name" value="DUF6533"/>
    <property type="match status" value="1"/>
</dbReference>
<feature type="transmembrane region" description="Helical" evidence="1">
    <location>
        <begin position="260"/>
        <end position="278"/>
    </location>
</feature>
<dbReference type="OrthoDB" id="3261349at2759"/>
<organism evidence="3 4">
    <name type="scientific">Obba rivulosa</name>
    <dbReference type="NCBI Taxonomy" id="1052685"/>
    <lineage>
        <taxon>Eukaryota</taxon>
        <taxon>Fungi</taxon>
        <taxon>Dikarya</taxon>
        <taxon>Basidiomycota</taxon>
        <taxon>Agaricomycotina</taxon>
        <taxon>Agaricomycetes</taxon>
        <taxon>Polyporales</taxon>
        <taxon>Gelatoporiaceae</taxon>
        <taxon>Obba</taxon>
    </lineage>
</organism>
<sequence>MSPNGHGTAIYLLQPQFFEDLGTLVSMNTGVYDEETSTLYGIGISRYCTLAALSILYYEYLATLSLEVKVYWKRGALSFAAILYTLNRYLALLGGVPIIFEFFGDMSECRQLQVFHQYFIAVTQAIVAGMLTLRTFALYRSSKLILALLIAIICTGVGIAAWSVLGANETADSIAASFVHNACDLSLSVDQPCLSAPWGVILVFDTTVFALTIAKGIRIQGLWDVSLFRILLRDGAAYYGVMVVMNMVNILTILPEQRGMVTTLTNVISSILMTRLMLNLRDSDRRAMPGATSTYTRTDNDIELTDSSMFSHSAGETASTYPSVYYPGEQA</sequence>
<dbReference type="Proteomes" id="UP000250043">
    <property type="component" value="Unassembled WGS sequence"/>
</dbReference>
<accession>A0A8E2AYX1</accession>
<feature type="transmembrane region" description="Helical" evidence="1">
    <location>
        <begin position="79"/>
        <end position="103"/>
    </location>
</feature>
<dbReference type="EMBL" id="KV722433">
    <property type="protein sequence ID" value="OCH89167.1"/>
    <property type="molecule type" value="Genomic_DNA"/>
</dbReference>
<keyword evidence="1" id="KW-0472">Membrane</keyword>